<evidence type="ECO:0000256" key="4">
    <source>
        <dbReference type="ARBA" id="ARBA00022833"/>
    </source>
</evidence>
<dbReference type="GO" id="GO:0000209">
    <property type="term" value="P:protein polyubiquitination"/>
    <property type="evidence" value="ECO:0007669"/>
    <property type="project" value="TreeGrafter"/>
</dbReference>
<dbReference type="GO" id="GO:0008270">
    <property type="term" value="F:zinc ion binding"/>
    <property type="evidence" value="ECO:0007669"/>
    <property type="project" value="UniProtKB-KW"/>
</dbReference>
<keyword evidence="2 5" id="KW-0863">Zinc-finger</keyword>
<evidence type="ECO:0000259" key="7">
    <source>
        <dbReference type="PROSITE" id="PS50089"/>
    </source>
</evidence>
<dbReference type="SMART" id="SM00487">
    <property type="entry name" value="DEXDc"/>
    <property type="match status" value="1"/>
</dbReference>
<dbReference type="Gene3D" id="3.30.40.10">
    <property type="entry name" value="Zinc/RING finger domain, C3HC4 (zinc finger)"/>
    <property type="match status" value="1"/>
</dbReference>
<dbReference type="CDD" id="cd16569">
    <property type="entry name" value="RING-HC_SHPRH-like"/>
    <property type="match status" value="1"/>
</dbReference>
<dbReference type="InterPro" id="IPR038718">
    <property type="entry name" value="SNF2-like_sf"/>
</dbReference>
<evidence type="ECO:0000256" key="3">
    <source>
        <dbReference type="ARBA" id="ARBA00022801"/>
    </source>
</evidence>
<dbReference type="SMART" id="SM00490">
    <property type="entry name" value="HELICc"/>
    <property type="match status" value="1"/>
</dbReference>
<name>A0A7R9LMX7_9ACAR</name>
<reference evidence="9" key="1">
    <citation type="submission" date="2020-11" db="EMBL/GenBank/DDBJ databases">
        <authorList>
            <person name="Tran Van P."/>
        </authorList>
    </citation>
    <scope>NUCLEOTIDE SEQUENCE</scope>
</reference>
<dbReference type="EMBL" id="CAJPVJ010001674">
    <property type="protein sequence ID" value="CAG2165124.1"/>
    <property type="molecule type" value="Genomic_DNA"/>
</dbReference>
<evidence type="ECO:0000256" key="2">
    <source>
        <dbReference type="ARBA" id="ARBA00022771"/>
    </source>
</evidence>
<dbReference type="InterPro" id="IPR027417">
    <property type="entry name" value="P-loop_NTPase"/>
</dbReference>
<dbReference type="InterPro" id="IPR001650">
    <property type="entry name" value="Helicase_C-like"/>
</dbReference>
<dbReference type="GO" id="GO:0061630">
    <property type="term" value="F:ubiquitin protein ligase activity"/>
    <property type="evidence" value="ECO:0007669"/>
    <property type="project" value="TreeGrafter"/>
</dbReference>
<dbReference type="GO" id="GO:0005737">
    <property type="term" value="C:cytoplasm"/>
    <property type="evidence" value="ECO:0007669"/>
    <property type="project" value="UniProtKB-ARBA"/>
</dbReference>
<evidence type="ECO:0000256" key="6">
    <source>
        <dbReference type="SAM" id="Coils"/>
    </source>
</evidence>
<dbReference type="InterPro" id="IPR048695">
    <property type="entry name" value="SHPRH_helical_2nd"/>
</dbReference>
<feature type="domain" description="Helicase C-terminal" evidence="8">
    <location>
        <begin position="1298"/>
        <end position="1448"/>
    </location>
</feature>
<keyword evidence="6" id="KW-0175">Coiled coil</keyword>
<keyword evidence="3" id="KW-0378">Hydrolase</keyword>
<dbReference type="PROSITE" id="PS51194">
    <property type="entry name" value="HELICASE_CTER"/>
    <property type="match status" value="1"/>
</dbReference>
<dbReference type="Pfam" id="PF00176">
    <property type="entry name" value="SNF2-rel_dom"/>
    <property type="match status" value="1"/>
</dbReference>
<dbReference type="FunFam" id="3.40.50.10810:FF:000013">
    <property type="entry name" value="E3 ubiquitin-protein ligase SHPRH isoform X2"/>
    <property type="match status" value="1"/>
</dbReference>
<dbReference type="SMART" id="SM00184">
    <property type="entry name" value="RING"/>
    <property type="match status" value="1"/>
</dbReference>
<dbReference type="InterPro" id="IPR052583">
    <property type="entry name" value="ATP-helicase/E3_Ub-Ligase"/>
</dbReference>
<evidence type="ECO:0000313" key="9">
    <source>
        <dbReference type="EMBL" id="CAD7644436.1"/>
    </source>
</evidence>
<evidence type="ECO:0008006" key="11">
    <source>
        <dbReference type="Google" id="ProtNLM"/>
    </source>
</evidence>
<dbReference type="InterPro" id="IPR048686">
    <property type="entry name" value="SHPRH_helical_1st"/>
</dbReference>
<sequence>MTRTKAVPTAKRPLDGDVVSDVIVVSDTDSEEEVIIQPTKKLKTNKSRKSQHEYEFSVHEDFEDFLSDSNFFLTIHYLNKPDGVVEAVPTTSHCLLGSFSIELLPQNSSDNSSCLSIDSINKRLVYIYVSQELFRYCLYYECNESMSGKHVFVNMKSDNEFKDIGLDFIQALNSHHFHLTTNLSINDNNIGVNVWLQKSALKHLSYHSQTFLKPNYEALELMNHFYDIPKPIEMNDSNKEISKESVEELYAKIKTKHNETKDSLQRFDVQHRSLYPTLRPYQVDAVQWMLNREHIQSIGSHQMLYETVMTIDGKSINYNKYLGYFIDDRSDPKNYIYGISRSGILADEMGLGKTIEVLSCILANPRPVISGLNDNFSEYNKLDLIDWSSSGHSWEWFACVCGLISNVRKYRKKKLVLFDQITENDDNDSDDTEVDDEYAEQMDEKLMDYSKIMDTRRRKRREKRFNEKVLVRCRGCGSYQHAVCVNYNTATLRPYFCGHCWARDTMKRLDSRATLIVSPRSISHQWQDEITKHVDCSQLNIFVYEGVKSAKGYVQPFDLADNDIVLTTYETLRSEIDFVDLHHSNRFRNPKRFNSTPSPLLAINWWRVCLDEAQMVESASAKTAQMAHRLNGLHRWAITGTPIQRSIDDIYGLLLFIGEEPFHEKHFWDKMLYFPYSCGNYEPMVTALSKCFWRTSKQEVWEQLGIPVQKTTVSTLKFSPACCHPQAVRGKFVPISKKTLTMEELLKDMIKNTQYECEEEHRKIISAVNGMAGIHIIEKDYEKAIEFYRRALNSIETYKAKDLFRTDKLQQIHTLHNLAEIMELCGVRQKDRESGEYYNKENEKQTTEITLSVDFGRTLRDEYLNYESKQLHNEYLAKGTVSVAEVTKQLNPLEETVEQLEDSFQTSQQQPWWKLAIDYLKATDEEHNLITRVKDVLEAHDMRGRLGEEQLSKFVSISDKFNESSGLKYILDKCLRELHHSRSVLRQRVKSLSPKPTDLELNQAIDCHLRPERDKEGNRANSVVKCKYCLIHEMFNDYEKKLYYFSVEEKSEESGCKSAALMEKLRRGTWGDSETEQSLKEINKLFRLRADPKSSQHTDVIEDGQNHLKLLEAMKKEFRGLRAIWIEIYDYIALIDELNMATIRLRLRYPDEPKPKETITYILEANEVQNQLIVLRSDEVIAKNALQYRLSRLYYLNNLSKDESKRKGGHNPELCPICHYQMGEQWSVLQCGHSLCVKCLDIMLSEYSRKEKTGVTIQCAMCREHCPVAAILYVNSTNAPKDDNQMEVIGSWSTKVEEVVRCLLTIAADDPTAKTLVFSTWADVLQLISNALVDNHFNHCFIAHSAKFSQKIDAFKQNPEIKALLMQIDLGAKGLNLIEATHVVLVEPTLNKANELQAVGRVHRIGQTKPTFVHKFIVENTIEERISGMYSSDGPTDGPLSPQLGQTSEHAFITLNQMKHLFDGN</sequence>
<evidence type="ECO:0000256" key="1">
    <source>
        <dbReference type="ARBA" id="ARBA00022723"/>
    </source>
</evidence>
<evidence type="ECO:0000259" key="8">
    <source>
        <dbReference type="PROSITE" id="PS51194"/>
    </source>
</evidence>
<dbReference type="GO" id="GO:0016787">
    <property type="term" value="F:hydrolase activity"/>
    <property type="evidence" value="ECO:0007669"/>
    <property type="project" value="UniProtKB-KW"/>
</dbReference>
<dbReference type="InterPro" id="IPR000330">
    <property type="entry name" value="SNF2_N"/>
</dbReference>
<dbReference type="PROSITE" id="PS00518">
    <property type="entry name" value="ZF_RING_1"/>
    <property type="match status" value="1"/>
</dbReference>
<dbReference type="InterPro" id="IPR001841">
    <property type="entry name" value="Znf_RING"/>
</dbReference>
<dbReference type="SUPFAM" id="SSF57850">
    <property type="entry name" value="RING/U-box"/>
    <property type="match status" value="1"/>
</dbReference>
<dbReference type="GO" id="GO:0005634">
    <property type="term" value="C:nucleus"/>
    <property type="evidence" value="ECO:0007669"/>
    <property type="project" value="TreeGrafter"/>
</dbReference>
<dbReference type="Gene3D" id="3.40.50.300">
    <property type="entry name" value="P-loop containing nucleotide triphosphate hydrolases"/>
    <property type="match status" value="1"/>
</dbReference>
<keyword evidence="1" id="KW-0479">Metal-binding</keyword>
<dbReference type="Gene3D" id="1.25.40.10">
    <property type="entry name" value="Tetratricopeptide repeat domain"/>
    <property type="match status" value="1"/>
</dbReference>
<dbReference type="InterPro" id="IPR014001">
    <property type="entry name" value="Helicase_ATP-bd"/>
</dbReference>
<dbReference type="Pfam" id="PF21325">
    <property type="entry name" value="SHPRH_helical-1st"/>
    <property type="match status" value="1"/>
</dbReference>
<dbReference type="CDD" id="cd18070">
    <property type="entry name" value="DEXQc_SHPRH"/>
    <property type="match status" value="1"/>
</dbReference>
<dbReference type="PROSITE" id="PS50089">
    <property type="entry name" value="ZF_RING_2"/>
    <property type="match status" value="1"/>
</dbReference>
<dbReference type="SUPFAM" id="SSF57903">
    <property type="entry name" value="FYVE/PHD zinc finger"/>
    <property type="match status" value="1"/>
</dbReference>
<dbReference type="PANTHER" id="PTHR45865">
    <property type="entry name" value="E3 UBIQUITIN-PROTEIN LIGASE SHPRH FAMILY MEMBER"/>
    <property type="match status" value="1"/>
</dbReference>
<proteinExistence type="predicted"/>
<feature type="domain" description="RING-type" evidence="7">
    <location>
        <begin position="1215"/>
        <end position="1263"/>
    </location>
</feature>
<dbReference type="InterPro" id="IPR013083">
    <property type="entry name" value="Znf_RING/FYVE/PHD"/>
</dbReference>
<dbReference type="Proteomes" id="UP000728032">
    <property type="component" value="Unassembled WGS sequence"/>
</dbReference>
<feature type="coiled-coil region" evidence="6">
    <location>
        <begin position="883"/>
        <end position="910"/>
    </location>
</feature>
<dbReference type="Gene3D" id="3.40.50.10810">
    <property type="entry name" value="Tandem AAA-ATPase domain"/>
    <property type="match status" value="2"/>
</dbReference>
<protein>
    <recommendedName>
        <fullName evidence="11">E3 ubiquitin-protein ligase SHPRH</fullName>
    </recommendedName>
</protein>
<dbReference type="PANTHER" id="PTHR45865:SF1">
    <property type="entry name" value="E3 UBIQUITIN-PROTEIN LIGASE SHPRH"/>
    <property type="match status" value="1"/>
</dbReference>
<gene>
    <name evidence="9" type="ORF">ONB1V03_LOCUS4670</name>
</gene>
<keyword evidence="10" id="KW-1185">Reference proteome</keyword>
<dbReference type="OrthoDB" id="423559at2759"/>
<keyword evidence="4" id="KW-0862">Zinc</keyword>
<dbReference type="CDD" id="cd18793">
    <property type="entry name" value="SF2_C_SNF"/>
    <property type="match status" value="1"/>
</dbReference>
<organism evidence="9">
    <name type="scientific">Oppiella nova</name>
    <dbReference type="NCBI Taxonomy" id="334625"/>
    <lineage>
        <taxon>Eukaryota</taxon>
        <taxon>Metazoa</taxon>
        <taxon>Ecdysozoa</taxon>
        <taxon>Arthropoda</taxon>
        <taxon>Chelicerata</taxon>
        <taxon>Arachnida</taxon>
        <taxon>Acari</taxon>
        <taxon>Acariformes</taxon>
        <taxon>Sarcoptiformes</taxon>
        <taxon>Oribatida</taxon>
        <taxon>Brachypylina</taxon>
        <taxon>Oppioidea</taxon>
        <taxon>Oppiidae</taxon>
        <taxon>Oppiella</taxon>
    </lineage>
</organism>
<dbReference type="InterPro" id="IPR017907">
    <property type="entry name" value="Znf_RING_CS"/>
</dbReference>
<dbReference type="Pfam" id="PF21324">
    <property type="entry name" value="SHPRH_helical-2nd"/>
    <property type="match status" value="1"/>
</dbReference>
<evidence type="ECO:0000313" key="10">
    <source>
        <dbReference type="Proteomes" id="UP000728032"/>
    </source>
</evidence>
<evidence type="ECO:0000256" key="5">
    <source>
        <dbReference type="PROSITE-ProRule" id="PRU00175"/>
    </source>
</evidence>
<dbReference type="InterPro" id="IPR049730">
    <property type="entry name" value="SNF2/RAD54-like_C"/>
</dbReference>
<dbReference type="GO" id="GO:0005524">
    <property type="term" value="F:ATP binding"/>
    <property type="evidence" value="ECO:0007669"/>
    <property type="project" value="InterPro"/>
</dbReference>
<dbReference type="Pfam" id="PF00271">
    <property type="entry name" value="Helicase_C"/>
    <property type="match status" value="1"/>
</dbReference>
<dbReference type="InterPro" id="IPR011011">
    <property type="entry name" value="Znf_FYVE_PHD"/>
</dbReference>
<dbReference type="InterPro" id="IPR011990">
    <property type="entry name" value="TPR-like_helical_dom_sf"/>
</dbReference>
<dbReference type="GO" id="GO:0006974">
    <property type="term" value="P:DNA damage response"/>
    <property type="evidence" value="ECO:0007669"/>
    <property type="project" value="TreeGrafter"/>
</dbReference>
<accession>A0A7R9LMX7</accession>
<dbReference type="SUPFAM" id="SSF52540">
    <property type="entry name" value="P-loop containing nucleoside triphosphate hydrolases"/>
    <property type="match status" value="2"/>
</dbReference>
<dbReference type="EMBL" id="OC916499">
    <property type="protein sequence ID" value="CAD7644436.1"/>
    <property type="molecule type" value="Genomic_DNA"/>
</dbReference>